<dbReference type="InterPro" id="IPR008920">
    <property type="entry name" value="TF_FadR/GntR_C"/>
</dbReference>
<keyword evidence="7" id="KW-1185">Reference proteome</keyword>
<feature type="region of interest" description="Disordered" evidence="4">
    <location>
        <begin position="218"/>
        <end position="248"/>
    </location>
</feature>
<reference evidence="7" key="1">
    <citation type="submission" date="2009-11" db="EMBL/GenBank/DDBJ databases">
        <title>The complete chromosome 2 of Sphaerobacter thermophilus DSM 20745.</title>
        <authorList>
            <person name="Lucas S."/>
            <person name="Copeland A."/>
            <person name="Lapidus A."/>
            <person name="Glavina del Rio T."/>
            <person name="Dalin E."/>
            <person name="Tice H."/>
            <person name="Bruce D."/>
            <person name="Goodwin L."/>
            <person name="Pitluck S."/>
            <person name="Kyrpides N."/>
            <person name="Mavromatis K."/>
            <person name="Ivanova N."/>
            <person name="Mikhailova N."/>
            <person name="LaButti K.M."/>
            <person name="Clum A."/>
            <person name="Sun H.I."/>
            <person name="Brettin T."/>
            <person name="Detter J.C."/>
            <person name="Han C."/>
            <person name="Larimer F."/>
            <person name="Land M."/>
            <person name="Hauser L."/>
            <person name="Markowitz V."/>
            <person name="Cheng J.F."/>
            <person name="Hugenholtz P."/>
            <person name="Woyke T."/>
            <person name="Wu D."/>
            <person name="Steenblock K."/>
            <person name="Schneider S."/>
            <person name="Pukall R."/>
            <person name="Goeker M."/>
            <person name="Klenk H.P."/>
            <person name="Eisen J.A."/>
        </authorList>
    </citation>
    <scope>NUCLEOTIDE SEQUENCE [LARGE SCALE GENOMIC DNA]</scope>
    <source>
        <strain evidence="7">ATCC 49802 / DSM 20745 / S 6022</strain>
    </source>
</reference>
<dbReference type="Gene3D" id="1.20.120.530">
    <property type="entry name" value="GntR ligand-binding domain-like"/>
    <property type="match status" value="1"/>
</dbReference>
<dbReference type="GO" id="GO:0043565">
    <property type="term" value="F:sequence-specific DNA binding"/>
    <property type="evidence" value="ECO:0007669"/>
    <property type="project" value="InterPro"/>
</dbReference>
<dbReference type="GO" id="GO:0003700">
    <property type="term" value="F:DNA-binding transcription factor activity"/>
    <property type="evidence" value="ECO:0007669"/>
    <property type="project" value="InterPro"/>
</dbReference>
<dbReference type="EMBL" id="CP001824">
    <property type="protein sequence ID" value="ACZ40209.1"/>
    <property type="molecule type" value="Genomic_DNA"/>
</dbReference>
<accession>D1C8R6</accession>
<dbReference type="SUPFAM" id="SSF46785">
    <property type="entry name" value="Winged helix' DNA-binding domain"/>
    <property type="match status" value="1"/>
</dbReference>
<dbReference type="HOGENOM" id="CLU_017584_5_4_0"/>
<dbReference type="InterPro" id="IPR011711">
    <property type="entry name" value="GntR_C"/>
</dbReference>
<sequence length="248" mass="27284">MNSKQELAYQTIRARIIDGAYGPGYRIVIDEVARELGVSPIPVREAVRRLEAEGLITYTRHAGARVVAIDERQYVDTLATLAVLEGYATALAAPRLDESDLAELHRLTGEMRAALDRGDLLRYGTLNRAYHEAIYRRCPNDYLTDQIRAAWARLDSMRHSIFVLLPERARASIVDHERINVLLASGAPAVEIERVVRQHKLATAEAFHDRTVRCRAAASDGAAPGGSGTTGQATEEVTTLGSDRVLPS</sequence>
<keyword evidence="3" id="KW-0804">Transcription</keyword>
<dbReference type="InterPro" id="IPR036390">
    <property type="entry name" value="WH_DNA-bd_sf"/>
</dbReference>
<keyword evidence="1" id="KW-0805">Transcription regulation</keyword>
<dbReference type="AlphaFoldDB" id="D1C8R6"/>
<dbReference type="SMART" id="SM00345">
    <property type="entry name" value="HTH_GNTR"/>
    <property type="match status" value="1"/>
</dbReference>
<dbReference type="PRINTS" id="PR00033">
    <property type="entry name" value="HTHASNC"/>
</dbReference>
<dbReference type="Proteomes" id="UP000002027">
    <property type="component" value="Chromosome 2"/>
</dbReference>
<evidence type="ECO:0000259" key="5">
    <source>
        <dbReference type="PROSITE" id="PS50949"/>
    </source>
</evidence>
<dbReference type="PANTHER" id="PTHR43537:SF5">
    <property type="entry name" value="UXU OPERON TRANSCRIPTIONAL REGULATOR"/>
    <property type="match status" value="1"/>
</dbReference>
<dbReference type="SUPFAM" id="SSF48008">
    <property type="entry name" value="GntR ligand-binding domain-like"/>
    <property type="match status" value="1"/>
</dbReference>
<evidence type="ECO:0000256" key="4">
    <source>
        <dbReference type="SAM" id="MobiDB-lite"/>
    </source>
</evidence>
<gene>
    <name evidence="6" type="ordered locus">Sthe_2796</name>
</gene>
<dbReference type="PROSITE" id="PS50949">
    <property type="entry name" value="HTH_GNTR"/>
    <property type="match status" value="1"/>
</dbReference>
<evidence type="ECO:0000313" key="7">
    <source>
        <dbReference type="Proteomes" id="UP000002027"/>
    </source>
</evidence>
<dbReference type="eggNOG" id="COG1802">
    <property type="taxonomic scope" value="Bacteria"/>
</dbReference>
<dbReference type="Pfam" id="PF07729">
    <property type="entry name" value="FCD"/>
    <property type="match status" value="1"/>
</dbReference>
<evidence type="ECO:0000256" key="2">
    <source>
        <dbReference type="ARBA" id="ARBA00023125"/>
    </source>
</evidence>
<dbReference type="InterPro" id="IPR036388">
    <property type="entry name" value="WH-like_DNA-bd_sf"/>
</dbReference>
<evidence type="ECO:0000256" key="1">
    <source>
        <dbReference type="ARBA" id="ARBA00023015"/>
    </source>
</evidence>
<dbReference type="OrthoDB" id="162982at2"/>
<dbReference type="RefSeq" id="WP_012873245.1">
    <property type="nucleotide sequence ID" value="NC_013524.1"/>
</dbReference>
<evidence type="ECO:0000313" key="6">
    <source>
        <dbReference type="EMBL" id="ACZ40209.1"/>
    </source>
</evidence>
<dbReference type="InterPro" id="IPR000485">
    <property type="entry name" value="AsnC-type_HTH_dom"/>
</dbReference>
<dbReference type="SMART" id="SM00895">
    <property type="entry name" value="FCD"/>
    <property type="match status" value="1"/>
</dbReference>
<dbReference type="PANTHER" id="PTHR43537">
    <property type="entry name" value="TRANSCRIPTIONAL REGULATOR, GNTR FAMILY"/>
    <property type="match status" value="1"/>
</dbReference>
<proteinExistence type="predicted"/>
<dbReference type="InterPro" id="IPR000524">
    <property type="entry name" value="Tscrpt_reg_HTH_GntR"/>
</dbReference>
<dbReference type="Pfam" id="PF00392">
    <property type="entry name" value="GntR"/>
    <property type="match status" value="1"/>
</dbReference>
<keyword evidence="2" id="KW-0238">DNA-binding</keyword>
<evidence type="ECO:0000256" key="3">
    <source>
        <dbReference type="ARBA" id="ARBA00023163"/>
    </source>
</evidence>
<dbReference type="CDD" id="cd07377">
    <property type="entry name" value="WHTH_GntR"/>
    <property type="match status" value="1"/>
</dbReference>
<reference evidence="6 7" key="2">
    <citation type="journal article" date="2010" name="Stand. Genomic Sci.">
        <title>Complete genome sequence of Desulfohalobium retbaense type strain (HR(100)).</title>
        <authorList>
            <person name="Spring S."/>
            <person name="Nolan M."/>
            <person name="Lapidus A."/>
            <person name="Glavina Del Rio T."/>
            <person name="Copeland A."/>
            <person name="Tice H."/>
            <person name="Cheng J.F."/>
            <person name="Lucas S."/>
            <person name="Land M."/>
            <person name="Chen F."/>
            <person name="Bruce D."/>
            <person name="Goodwin L."/>
            <person name="Pitluck S."/>
            <person name="Ivanova N."/>
            <person name="Mavromatis K."/>
            <person name="Mikhailova N."/>
            <person name="Pati A."/>
            <person name="Chen A."/>
            <person name="Palaniappan K."/>
            <person name="Hauser L."/>
            <person name="Chang Y.J."/>
            <person name="Jeffries C.D."/>
            <person name="Munk C."/>
            <person name="Kiss H."/>
            <person name="Chain P."/>
            <person name="Han C."/>
            <person name="Brettin T."/>
            <person name="Detter J.C."/>
            <person name="Schuler E."/>
            <person name="Goker M."/>
            <person name="Rohde M."/>
            <person name="Bristow J."/>
            <person name="Eisen J.A."/>
            <person name="Markowitz V."/>
            <person name="Hugenholtz P."/>
            <person name="Kyrpides N.C."/>
            <person name="Klenk H.P."/>
        </authorList>
    </citation>
    <scope>NUCLEOTIDE SEQUENCE [LARGE SCALE GENOMIC DNA]</scope>
    <source>
        <strain evidence="7">ATCC 49802 / DSM 20745 / S 6022</strain>
    </source>
</reference>
<name>D1C8R6_SPHTD</name>
<dbReference type="InParanoid" id="D1C8R6"/>
<protein>
    <submittedName>
        <fullName evidence="6">Transcriptional regulator, GntR family</fullName>
    </submittedName>
</protein>
<dbReference type="STRING" id="479434.Sthe_2796"/>
<dbReference type="Gene3D" id="1.10.10.10">
    <property type="entry name" value="Winged helix-like DNA-binding domain superfamily/Winged helix DNA-binding domain"/>
    <property type="match status" value="1"/>
</dbReference>
<dbReference type="KEGG" id="sti:Sthe_2796"/>
<organism evidence="6 7">
    <name type="scientific">Sphaerobacter thermophilus (strain ATCC 49802 / DSM 20745 / KCCM 41009 / NCIMB 13125 / S 6022)</name>
    <dbReference type="NCBI Taxonomy" id="479434"/>
    <lineage>
        <taxon>Bacteria</taxon>
        <taxon>Pseudomonadati</taxon>
        <taxon>Thermomicrobiota</taxon>
        <taxon>Thermomicrobia</taxon>
        <taxon>Sphaerobacterales</taxon>
        <taxon>Sphaerobacterineae</taxon>
        <taxon>Sphaerobacteraceae</taxon>
        <taxon>Sphaerobacter</taxon>
    </lineage>
</organism>
<feature type="domain" description="HTH gntR-type" evidence="5">
    <location>
        <begin position="2"/>
        <end position="69"/>
    </location>
</feature>